<evidence type="ECO:0000313" key="6">
    <source>
        <dbReference type="Proteomes" id="UP000027265"/>
    </source>
</evidence>
<dbReference type="GO" id="GO:0000166">
    <property type="term" value="F:nucleotide binding"/>
    <property type="evidence" value="ECO:0007669"/>
    <property type="project" value="InterPro"/>
</dbReference>
<evidence type="ECO:0000256" key="2">
    <source>
        <dbReference type="ARBA" id="ARBA00023002"/>
    </source>
</evidence>
<name>A0A067QMF1_9AGAM</name>
<organism evidence="5 6">
    <name type="scientific">Jaapia argillacea MUCL 33604</name>
    <dbReference type="NCBI Taxonomy" id="933084"/>
    <lineage>
        <taxon>Eukaryota</taxon>
        <taxon>Fungi</taxon>
        <taxon>Dikarya</taxon>
        <taxon>Basidiomycota</taxon>
        <taxon>Agaricomycotina</taxon>
        <taxon>Agaricomycetes</taxon>
        <taxon>Agaricomycetidae</taxon>
        <taxon>Jaapiales</taxon>
        <taxon>Jaapiaceae</taxon>
        <taxon>Jaapia</taxon>
    </lineage>
</organism>
<dbReference type="Pfam" id="PF01408">
    <property type="entry name" value="GFO_IDH_MocA"/>
    <property type="match status" value="1"/>
</dbReference>
<dbReference type="FunCoup" id="A0A067QMF1">
    <property type="interactions" value="24"/>
</dbReference>
<evidence type="ECO:0000256" key="1">
    <source>
        <dbReference type="ARBA" id="ARBA00010928"/>
    </source>
</evidence>
<dbReference type="InterPro" id="IPR051317">
    <property type="entry name" value="Gfo/Idh/MocA_oxidoreduct"/>
</dbReference>
<dbReference type="EMBL" id="KL197709">
    <property type="protein sequence ID" value="KDQ64707.1"/>
    <property type="molecule type" value="Genomic_DNA"/>
</dbReference>
<dbReference type="GO" id="GO:0016491">
    <property type="term" value="F:oxidoreductase activity"/>
    <property type="evidence" value="ECO:0007669"/>
    <property type="project" value="UniProtKB-KW"/>
</dbReference>
<dbReference type="PANTHER" id="PTHR43708">
    <property type="entry name" value="CONSERVED EXPRESSED OXIDOREDUCTASE (EUROFUNG)"/>
    <property type="match status" value="1"/>
</dbReference>
<dbReference type="InterPro" id="IPR004104">
    <property type="entry name" value="Gfo/Idh/MocA-like_OxRdtase_C"/>
</dbReference>
<dbReference type="AlphaFoldDB" id="A0A067QMF1"/>
<dbReference type="InterPro" id="IPR000683">
    <property type="entry name" value="Gfo/Idh/MocA-like_OxRdtase_N"/>
</dbReference>
<dbReference type="SUPFAM" id="SSF51735">
    <property type="entry name" value="NAD(P)-binding Rossmann-fold domains"/>
    <property type="match status" value="1"/>
</dbReference>
<evidence type="ECO:0000259" key="3">
    <source>
        <dbReference type="Pfam" id="PF01408"/>
    </source>
</evidence>
<dbReference type="OrthoDB" id="446809at2759"/>
<dbReference type="Gene3D" id="3.40.50.720">
    <property type="entry name" value="NAD(P)-binding Rossmann-like Domain"/>
    <property type="match status" value="1"/>
</dbReference>
<protein>
    <recommendedName>
        <fullName evidence="7">Gfo/Idh/MocA-like oxidoreductase N-terminal domain-containing protein</fullName>
    </recommendedName>
</protein>
<dbReference type="Gene3D" id="3.30.360.10">
    <property type="entry name" value="Dihydrodipicolinate Reductase, domain 2"/>
    <property type="match status" value="1"/>
</dbReference>
<accession>A0A067QMF1</accession>
<keyword evidence="2" id="KW-0560">Oxidoreductase</keyword>
<evidence type="ECO:0000259" key="4">
    <source>
        <dbReference type="Pfam" id="PF02894"/>
    </source>
</evidence>
<evidence type="ECO:0000313" key="5">
    <source>
        <dbReference type="EMBL" id="KDQ64707.1"/>
    </source>
</evidence>
<keyword evidence="6" id="KW-1185">Reference proteome</keyword>
<reference evidence="6" key="1">
    <citation type="journal article" date="2014" name="Proc. Natl. Acad. Sci. U.S.A.">
        <title>Extensive sampling of basidiomycete genomes demonstrates inadequacy of the white-rot/brown-rot paradigm for wood decay fungi.</title>
        <authorList>
            <person name="Riley R."/>
            <person name="Salamov A.A."/>
            <person name="Brown D.W."/>
            <person name="Nagy L.G."/>
            <person name="Floudas D."/>
            <person name="Held B.W."/>
            <person name="Levasseur A."/>
            <person name="Lombard V."/>
            <person name="Morin E."/>
            <person name="Otillar R."/>
            <person name="Lindquist E.A."/>
            <person name="Sun H."/>
            <person name="LaButti K.M."/>
            <person name="Schmutz J."/>
            <person name="Jabbour D."/>
            <person name="Luo H."/>
            <person name="Baker S.E."/>
            <person name="Pisabarro A.G."/>
            <person name="Walton J.D."/>
            <person name="Blanchette R.A."/>
            <person name="Henrissat B."/>
            <person name="Martin F."/>
            <person name="Cullen D."/>
            <person name="Hibbett D.S."/>
            <person name="Grigoriev I.V."/>
        </authorList>
    </citation>
    <scope>NUCLEOTIDE SEQUENCE [LARGE SCALE GENOMIC DNA]</scope>
    <source>
        <strain evidence="6">MUCL 33604</strain>
    </source>
</reference>
<dbReference type="InterPro" id="IPR036291">
    <property type="entry name" value="NAD(P)-bd_dom_sf"/>
</dbReference>
<dbReference type="Proteomes" id="UP000027265">
    <property type="component" value="Unassembled WGS sequence"/>
</dbReference>
<proteinExistence type="inferred from homology"/>
<evidence type="ECO:0008006" key="7">
    <source>
        <dbReference type="Google" id="ProtNLM"/>
    </source>
</evidence>
<dbReference type="Pfam" id="PF02894">
    <property type="entry name" value="GFO_IDH_MocA_C"/>
    <property type="match status" value="1"/>
</dbReference>
<gene>
    <name evidence="5" type="ORF">JAAARDRAFT_28352</name>
</gene>
<dbReference type="InParanoid" id="A0A067QMF1"/>
<sequence length="382" mass="42449">MASKPIKTCVLGVGLGGLVFHVPFVLSLPQYFTLYAVMERNPATPTRGKAHERFGAKMDGVKIIRTYEEVLSDKEVELVVISTPSETHYALAKQAVEAGKHVLVDKPVVATSAQGKELGALAKEKGVVLYGFQNRRWDSDYLALRRLLKLPASSPQSLGNVYEFESRFDRYRDTLKGTWKDEPLPANGQVFDLGSHIMDQILQLFGRPKGITAFIQNSRGIGHPDVDDSFTILFHYPPTSAFPHALTAILRAHILSVKSPQVRYVVRGTKGTFSKFGVDIQEDQLKVIASPDEIISDPNYGKEPEDIWGSLENLTANGEVVKSQWPTEEKGCYVELFKNLAEAIRNGAELAVKWEEATAVIEMIELAYKSSKEMRTVEVPQA</sequence>
<dbReference type="PANTHER" id="PTHR43708:SF5">
    <property type="entry name" value="CONSERVED EXPRESSED OXIDOREDUCTASE (EUROFUNG)-RELATED"/>
    <property type="match status" value="1"/>
</dbReference>
<feature type="domain" description="Gfo/Idh/MocA-like oxidoreductase C-terminal" evidence="4">
    <location>
        <begin position="157"/>
        <end position="379"/>
    </location>
</feature>
<dbReference type="HOGENOM" id="CLU_023194_19_0_1"/>
<dbReference type="STRING" id="933084.A0A067QMF1"/>
<feature type="domain" description="Gfo/Idh/MocA-like oxidoreductase N-terminal" evidence="3">
    <location>
        <begin position="7"/>
        <end position="129"/>
    </location>
</feature>
<comment type="similarity">
    <text evidence="1">Belongs to the Gfo/Idh/MocA family.</text>
</comment>